<reference evidence="7 8" key="1">
    <citation type="submission" date="2018-10" db="EMBL/GenBank/DDBJ databases">
        <title>Sphingobacterium sp. M05W1-28.</title>
        <authorList>
            <person name="Cai H."/>
        </authorList>
    </citation>
    <scope>NUCLEOTIDE SEQUENCE [LARGE SCALE GENOMIC DNA]</scope>
    <source>
        <strain evidence="7 8">M05W1-28</strain>
    </source>
</reference>
<evidence type="ECO:0000256" key="3">
    <source>
        <dbReference type="ARBA" id="ARBA00022764"/>
    </source>
</evidence>
<proteinExistence type="predicted"/>
<evidence type="ECO:0000256" key="2">
    <source>
        <dbReference type="ARBA" id="ARBA00022729"/>
    </source>
</evidence>
<evidence type="ECO:0000313" key="7">
    <source>
        <dbReference type="EMBL" id="RKO68674.1"/>
    </source>
</evidence>
<dbReference type="GO" id="GO:0016829">
    <property type="term" value="F:lyase activity"/>
    <property type="evidence" value="ECO:0007669"/>
    <property type="project" value="UniProtKB-KW"/>
</dbReference>
<organism evidence="7 8">
    <name type="scientific">Sphingobacterium puteale</name>
    <dbReference type="NCBI Taxonomy" id="2420510"/>
    <lineage>
        <taxon>Bacteria</taxon>
        <taxon>Pseudomonadati</taxon>
        <taxon>Bacteroidota</taxon>
        <taxon>Sphingobacteriia</taxon>
        <taxon>Sphingobacteriales</taxon>
        <taxon>Sphingobacteriaceae</taxon>
        <taxon>Sphingobacterium</taxon>
    </lineage>
</organism>
<sequence length="521" mass="60584">MMSKLILLYNTIKHLKFSQLYWQVVYRTRPSTNVTEGGAHEINYQSLQFKGKSELAVKYLQNNRFCFLNLEQHFQNEINWNFMDFGKLWNYNLEYFDYLQQNDISTNEKERLIEDFYKFSISKKRKLEPYPVSLRSINIIRFVLDSNRLNADFLKFVCQELDYLSKNYEYHILGNHLLENAFALCLGGAFFNNKNWHAKAVKILQNQLSEQILKDGGHFELSPMYHQIIFYRTLELLDWYENYPKKDKKFEFFLRKIAEGMKSWLIEISFENGDIPLFNDAANGIAMKTEDLLAYATRCGVNTVDIALGESGYRTYKGKNYEIKVDVGPIGADYQPGHAHADSLSFILYSNRQPLLVEQGTSTYQIGFRRDLERSTSAHNTIVVAGKNQSEVWGGFRVGARANTTVLAETENKLVASHDGYRKLNLAHKRSFGFKDDRIEIEDFLSSEAEATAFFHLHPTRTVEKFDASTYIIDGRIKVVMVGAHDIKLEEYKFADQYNNYHIAKRLVASFSKSLNTSIHF</sequence>
<dbReference type="InterPro" id="IPR012480">
    <property type="entry name" value="Hepar_II_III_C"/>
</dbReference>
<keyword evidence="8" id="KW-1185">Reference proteome</keyword>
<keyword evidence="4" id="KW-0456">Lyase</keyword>
<dbReference type="InterPro" id="IPR008929">
    <property type="entry name" value="Chondroitin_lyas"/>
</dbReference>
<comment type="caution">
    <text evidence="7">The sequence shown here is derived from an EMBL/GenBank/DDBJ whole genome shotgun (WGS) entry which is preliminary data.</text>
</comment>
<name>A0A420VQW0_9SPHI</name>
<dbReference type="PANTHER" id="PTHR39210:SF1">
    <property type="entry name" value="HEPARIN-SULFATE LYASE"/>
    <property type="match status" value="1"/>
</dbReference>
<dbReference type="Gene3D" id="2.70.98.70">
    <property type="match status" value="1"/>
</dbReference>
<dbReference type="EMBL" id="RBWS01000027">
    <property type="protein sequence ID" value="RKO68674.1"/>
    <property type="molecule type" value="Genomic_DNA"/>
</dbReference>
<feature type="domain" description="Heparinase II/III-like C-terminal" evidence="5">
    <location>
        <begin position="307"/>
        <end position="519"/>
    </location>
</feature>
<gene>
    <name evidence="7" type="ORF">D7322_26080</name>
</gene>
<keyword evidence="3" id="KW-0574">Periplasm</keyword>
<evidence type="ECO:0000256" key="1">
    <source>
        <dbReference type="ARBA" id="ARBA00004418"/>
    </source>
</evidence>
<evidence type="ECO:0000259" key="6">
    <source>
        <dbReference type="Pfam" id="PF16889"/>
    </source>
</evidence>
<dbReference type="GO" id="GO:0042597">
    <property type="term" value="C:periplasmic space"/>
    <property type="evidence" value="ECO:0007669"/>
    <property type="project" value="UniProtKB-SubCell"/>
</dbReference>
<dbReference type="Pfam" id="PF16889">
    <property type="entry name" value="Hepar_II_III_N"/>
    <property type="match status" value="1"/>
</dbReference>
<dbReference type="InterPro" id="IPR031680">
    <property type="entry name" value="Hepar_II_III_N"/>
</dbReference>
<dbReference type="AlphaFoldDB" id="A0A420VQW0"/>
<accession>A0A420VQW0</accession>
<feature type="domain" description="Heparin-sulfate lyase N-terminal" evidence="6">
    <location>
        <begin position="147"/>
        <end position="283"/>
    </location>
</feature>
<keyword evidence="2" id="KW-0732">Signal</keyword>
<evidence type="ECO:0000313" key="8">
    <source>
        <dbReference type="Proteomes" id="UP000282423"/>
    </source>
</evidence>
<dbReference type="Pfam" id="PF07940">
    <property type="entry name" value="Hepar_II_III_C"/>
    <property type="match status" value="1"/>
</dbReference>
<dbReference type="OrthoDB" id="7335480at2"/>
<protein>
    <submittedName>
        <fullName evidence="7">Uncharacterized protein</fullName>
    </submittedName>
</protein>
<dbReference type="Gene3D" id="1.50.10.100">
    <property type="entry name" value="Chondroitin AC/alginate lyase"/>
    <property type="match status" value="1"/>
</dbReference>
<dbReference type="Proteomes" id="UP000282423">
    <property type="component" value="Unassembled WGS sequence"/>
</dbReference>
<comment type="subcellular location">
    <subcellularLocation>
        <location evidence="1">Periplasm</location>
    </subcellularLocation>
</comment>
<evidence type="ECO:0000259" key="5">
    <source>
        <dbReference type="Pfam" id="PF07940"/>
    </source>
</evidence>
<evidence type="ECO:0000256" key="4">
    <source>
        <dbReference type="ARBA" id="ARBA00023239"/>
    </source>
</evidence>
<dbReference type="SUPFAM" id="SSF48230">
    <property type="entry name" value="Chondroitin AC/alginate lyase"/>
    <property type="match status" value="1"/>
</dbReference>
<dbReference type="PANTHER" id="PTHR39210">
    <property type="entry name" value="HEPARIN-SULFATE LYASE"/>
    <property type="match status" value="1"/>
</dbReference>